<reference evidence="2 3" key="1">
    <citation type="submission" date="2018-03" db="EMBL/GenBank/DDBJ databases">
        <title>Ahniella affigens gen. nov., sp. nov., a gammaproteobacterium isolated from sandy soil near a stream.</title>
        <authorList>
            <person name="Ko Y."/>
            <person name="Kim J.-H."/>
        </authorList>
    </citation>
    <scope>NUCLEOTIDE SEQUENCE [LARGE SCALE GENOMIC DNA]</scope>
    <source>
        <strain evidence="2 3">D13</strain>
    </source>
</reference>
<dbReference type="Proteomes" id="UP000241074">
    <property type="component" value="Chromosome"/>
</dbReference>
<dbReference type="RefSeq" id="WP_106892631.1">
    <property type="nucleotide sequence ID" value="NZ_CP027860.1"/>
</dbReference>
<dbReference type="InterPro" id="IPR007446">
    <property type="entry name" value="PilP"/>
</dbReference>
<accession>A0A2P1PV35</accession>
<proteinExistence type="predicted"/>
<reference evidence="2 3" key="2">
    <citation type="submission" date="2018-03" db="EMBL/GenBank/DDBJ databases">
        <authorList>
            <person name="Keele B.F."/>
        </authorList>
    </citation>
    <scope>NUCLEOTIDE SEQUENCE [LARGE SCALE GENOMIC DNA]</scope>
    <source>
        <strain evidence="2 3">D13</strain>
    </source>
</reference>
<name>A0A2P1PV35_9GAMM</name>
<evidence type="ECO:0000256" key="1">
    <source>
        <dbReference type="SAM" id="MobiDB-lite"/>
    </source>
</evidence>
<dbReference type="Gene3D" id="2.30.30.830">
    <property type="match status" value="1"/>
</dbReference>
<protein>
    <submittedName>
        <fullName evidence="2">Fimbrial protein</fullName>
    </submittedName>
</protein>
<dbReference type="OrthoDB" id="5296580at2"/>
<dbReference type="Pfam" id="PF04351">
    <property type="entry name" value="PilP"/>
    <property type="match status" value="1"/>
</dbReference>
<organism evidence="2 3">
    <name type="scientific">Ahniella affigens</name>
    <dbReference type="NCBI Taxonomy" id="2021234"/>
    <lineage>
        <taxon>Bacteria</taxon>
        <taxon>Pseudomonadati</taxon>
        <taxon>Pseudomonadota</taxon>
        <taxon>Gammaproteobacteria</taxon>
        <taxon>Lysobacterales</taxon>
        <taxon>Rhodanobacteraceae</taxon>
        <taxon>Ahniella</taxon>
    </lineage>
</organism>
<dbReference type="EMBL" id="CP027860">
    <property type="protein sequence ID" value="AVP98711.1"/>
    <property type="molecule type" value="Genomic_DNA"/>
</dbReference>
<evidence type="ECO:0000313" key="2">
    <source>
        <dbReference type="EMBL" id="AVP98711.1"/>
    </source>
</evidence>
<evidence type="ECO:0000313" key="3">
    <source>
        <dbReference type="Proteomes" id="UP000241074"/>
    </source>
</evidence>
<dbReference type="AlphaFoldDB" id="A0A2P1PV35"/>
<sequence>MMRASSDQRQLLRTTLCVMLTLPLAACIPGTKDLEQKIADIKAERGIPIEPLPAMKEYPKFVYTAQDLRDPFADFGDDDSPSGQSAIPGPDDTRVKEPLEAFPLDALDMVGTIGDPMNAPTALITDPSGAVHRVKAGNYMGQNDGQITAVYEDRVELVELVSNGNGGWMERPASIALDDE</sequence>
<feature type="region of interest" description="Disordered" evidence="1">
    <location>
        <begin position="72"/>
        <end position="95"/>
    </location>
</feature>
<keyword evidence="3" id="KW-1185">Reference proteome</keyword>
<gene>
    <name evidence="2" type="ORF">C7S18_16620</name>
</gene>
<dbReference type="KEGG" id="xba:C7S18_16620"/>
<dbReference type="PIRSF" id="PIRSF016481">
    <property type="entry name" value="Pilus_assembly_PilP"/>
    <property type="match status" value="1"/>
</dbReference>